<evidence type="ECO:0000313" key="2">
    <source>
        <dbReference type="EMBL" id="MFK0526084.1"/>
    </source>
</evidence>
<keyword evidence="1" id="KW-0812">Transmembrane</keyword>
<comment type="caution">
    <text evidence="2">The sequence shown here is derived from an EMBL/GenBank/DDBJ whole genome shotgun (WGS) entry which is preliminary data.</text>
</comment>
<evidence type="ECO:0000313" key="3">
    <source>
        <dbReference type="Proteomes" id="UP001618531"/>
    </source>
</evidence>
<keyword evidence="1" id="KW-1133">Transmembrane helix</keyword>
<protein>
    <recommendedName>
        <fullName evidence="4">DUF5590 domain-containing protein</fullName>
    </recommendedName>
</protein>
<sequence length="164" mass="18777">MIRKFRKTDIVLIIAVAAALIVSIGYWINANRSINNADVEAFIQDQNLDQVLIQQVDKSLYYIFGEDVIYAFKDKQHFSKSGYDHKDDVVLGGLTKGSVGLVINDPEIMKQANLYTLTIDGTTRKYNYGGEKYLVIADERIWNPSPQFQLNFYDAEGTELYHRE</sequence>
<proteinExistence type="predicted"/>
<evidence type="ECO:0008006" key="4">
    <source>
        <dbReference type="Google" id="ProtNLM"/>
    </source>
</evidence>
<dbReference type="Proteomes" id="UP001618531">
    <property type="component" value="Unassembled WGS sequence"/>
</dbReference>
<feature type="transmembrane region" description="Helical" evidence="1">
    <location>
        <begin position="9"/>
        <end position="28"/>
    </location>
</feature>
<keyword evidence="3" id="KW-1185">Reference proteome</keyword>
<accession>A0ABW8I4K3</accession>
<reference evidence="2 3" key="1">
    <citation type="submission" date="2024-11" db="EMBL/GenBank/DDBJ databases">
        <title>Identification and Characterization of a Novel Fosfomycin Bacillithiol Transferase FosB8 in Paenibacillus illinoisensis.</title>
        <authorList>
            <person name="Lu W."/>
        </authorList>
    </citation>
    <scope>NUCLEOTIDE SEQUENCE [LARGE SCALE GENOMIC DNA]</scope>
    <source>
        <strain evidence="2 3">WP77</strain>
    </source>
</reference>
<dbReference type="RefSeq" id="WP_402879063.1">
    <property type="nucleotide sequence ID" value="NZ_JBIYSL010000010.1"/>
</dbReference>
<keyword evidence="1" id="KW-0472">Membrane</keyword>
<evidence type="ECO:0000256" key="1">
    <source>
        <dbReference type="SAM" id="Phobius"/>
    </source>
</evidence>
<dbReference type="EMBL" id="JBIYSL010000010">
    <property type="protein sequence ID" value="MFK0526084.1"/>
    <property type="molecule type" value="Genomic_DNA"/>
</dbReference>
<organism evidence="2 3">
    <name type="scientific">Paenibacillus illinoisensis</name>
    <dbReference type="NCBI Taxonomy" id="59845"/>
    <lineage>
        <taxon>Bacteria</taxon>
        <taxon>Bacillati</taxon>
        <taxon>Bacillota</taxon>
        <taxon>Bacilli</taxon>
        <taxon>Bacillales</taxon>
        <taxon>Paenibacillaceae</taxon>
        <taxon>Paenibacillus</taxon>
    </lineage>
</organism>
<gene>
    <name evidence="2" type="ORF">ACINKY_28125</name>
</gene>
<name>A0ABW8I4K3_9BACL</name>